<gene>
    <name evidence="1" type="ORF">PITCH_A1690006</name>
</gene>
<reference evidence="1" key="1">
    <citation type="submission" date="2018-01" db="EMBL/GenBank/DDBJ databases">
        <authorList>
            <person name="Regsiter A."/>
            <person name="William W."/>
        </authorList>
    </citation>
    <scope>NUCLEOTIDE SEQUENCE</scope>
    <source>
        <strain evidence="1">TRIP AH-1</strain>
    </source>
</reference>
<dbReference type="AlphaFoldDB" id="A0A445MUN6"/>
<accession>A0A445MUN6</accession>
<organism evidence="1">
    <name type="scientific">uncultured Desulfobacterium sp</name>
    <dbReference type="NCBI Taxonomy" id="201089"/>
    <lineage>
        <taxon>Bacteria</taxon>
        <taxon>Pseudomonadati</taxon>
        <taxon>Thermodesulfobacteriota</taxon>
        <taxon>Desulfobacteria</taxon>
        <taxon>Desulfobacterales</taxon>
        <taxon>Desulfobacteriaceae</taxon>
        <taxon>Desulfobacterium</taxon>
        <taxon>environmental samples</taxon>
    </lineage>
</organism>
<protein>
    <submittedName>
        <fullName evidence="1">Uncharacterized protein</fullName>
    </submittedName>
</protein>
<evidence type="ECO:0000313" key="1">
    <source>
        <dbReference type="EMBL" id="SPD73109.1"/>
    </source>
</evidence>
<dbReference type="EMBL" id="OJIN01000078">
    <property type="protein sequence ID" value="SPD73109.1"/>
    <property type="molecule type" value="Genomic_DNA"/>
</dbReference>
<proteinExistence type="predicted"/>
<sequence>MPPGQIRLMPFIGVIGIYMGFLEKTQEILGKRVGEQKFREPLTSDHSFETCYQVKDLTINGMATNTPRELPRFVKAMISNILVILFFKKPLNVVISVGNSSKSLTFGLLK</sequence>
<name>A0A445MUN6_9BACT</name>